<dbReference type="Gene3D" id="2.60.200.20">
    <property type="match status" value="1"/>
</dbReference>
<feature type="domain" description="PBZ-type" evidence="3">
    <location>
        <begin position="240"/>
        <end position="265"/>
    </location>
</feature>
<feature type="domain" description="FHA" evidence="2">
    <location>
        <begin position="28"/>
        <end position="91"/>
    </location>
</feature>
<dbReference type="GO" id="GO:0008408">
    <property type="term" value="F:3'-5' exonuclease activity"/>
    <property type="evidence" value="ECO:0007669"/>
    <property type="project" value="InterPro"/>
</dbReference>
<feature type="compositionally biased region" description="Polar residues" evidence="1">
    <location>
        <begin position="181"/>
        <end position="201"/>
    </location>
</feature>
<organism evidence="4 5">
    <name type="scientific">Leptosia nina</name>
    <dbReference type="NCBI Taxonomy" id="320188"/>
    <lineage>
        <taxon>Eukaryota</taxon>
        <taxon>Metazoa</taxon>
        <taxon>Ecdysozoa</taxon>
        <taxon>Arthropoda</taxon>
        <taxon>Hexapoda</taxon>
        <taxon>Insecta</taxon>
        <taxon>Pterygota</taxon>
        <taxon>Neoptera</taxon>
        <taxon>Endopterygota</taxon>
        <taxon>Lepidoptera</taxon>
        <taxon>Glossata</taxon>
        <taxon>Ditrysia</taxon>
        <taxon>Papilionoidea</taxon>
        <taxon>Pieridae</taxon>
        <taxon>Pierinae</taxon>
        <taxon>Leptosia</taxon>
    </lineage>
</organism>
<dbReference type="InterPro" id="IPR039253">
    <property type="entry name" value="APLF"/>
</dbReference>
<feature type="region of interest" description="Disordered" evidence="1">
    <location>
        <begin position="153"/>
        <end position="238"/>
    </location>
</feature>
<evidence type="ECO:0000259" key="3">
    <source>
        <dbReference type="Pfam" id="PF10283"/>
    </source>
</evidence>
<dbReference type="GO" id="GO:0003906">
    <property type="term" value="F:DNA-(apurinic or apyrimidinic site) endonuclease activity"/>
    <property type="evidence" value="ECO:0007669"/>
    <property type="project" value="InterPro"/>
</dbReference>
<feature type="compositionally biased region" description="Acidic residues" evidence="1">
    <location>
        <begin position="349"/>
        <end position="370"/>
    </location>
</feature>
<feature type="region of interest" description="Disordered" evidence="1">
    <location>
        <begin position="336"/>
        <end position="370"/>
    </location>
</feature>
<feature type="region of interest" description="Disordered" evidence="1">
    <location>
        <begin position="279"/>
        <end position="323"/>
    </location>
</feature>
<accession>A0AAV1JN39</accession>
<evidence type="ECO:0000313" key="4">
    <source>
        <dbReference type="EMBL" id="CAK1550908.1"/>
    </source>
</evidence>
<dbReference type="InterPro" id="IPR008984">
    <property type="entry name" value="SMAD_FHA_dom_sf"/>
</dbReference>
<evidence type="ECO:0008006" key="6">
    <source>
        <dbReference type="Google" id="ProtNLM"/>
    </source>
</evidence>
<gene>
    <name evidence="4" type="ORF">LNINA_LOCUS10099</name>
</gene>
<dbReference type="Pfam" id="PF10283">
    <property type="entry name" value="zf-CCHH"/>
    <property type="match status" value="1"/>
</dbReference>
<dbReference type="InterPro" id="IPR019406">
    <property type="entry name" value="APLF_PBZ"/>
</dbReference>
<dbReference type="GO" id="GO:0005634">
    <property type="term" value="C:nucleus"/>
    <property type="evidence" value="ECO:0007669"/>
    <property type="project" value="TreeGrafter"/>
</dbReference>
<dbReference type="GO" id="GO:0035861">
    <property type="term" value="C:site of double-strand break"/>
    <property type="evidence" value="ECO:0007669"/>
    <property type="project" value="TreeGrafter"/>
</dbReference>
<proteinExistence type="predicted"/>
<dbReference type="GO" id="GO:0006302">
    <property type="term" value="P:double-strand break repair"/>
    <property type="evidence" value="ECO:0007669"/>
    <property type="project" value="InterPro"/>
</dbReference>
<dbReference type="PANTHER" id="PTHR21315:SF2">
    <property type="entry name" value="APRATAXIN AND PNK-LIKE FACTOR"/>
    <property type="match status" value="1"/>
</dbReference>
<comment type="caution">
    <text evidence="4">The sequence shown here is derived from an EMBL/GenBank/DDBJ whole genome shotgun (WGS) entry which is preliminary data.</text>
</comment>
<dbReference type="EMBL" id="CAVLEF010000100">
    <property type="protein sequence ID" value="CAK1550908.1"/>
    <property type="molecule type" value="Genomic_DNA"/>
</dbReference>
<feature type="compositionally biased region" description="Basic and acidic residues" evidence="1">
    <location>
        <begin position="336"/>
        <end position="348"/>
    </location>
</feature>
<evidence type="ECO:0000256" key="1">
    <source>
        <dbReference type="SAM" id="MobiDB-lite"/>
    </source>
</evidence>
<name>A0AAV1JN39_9NEOP</name>
<keyword evidence="5" id="KW-1185">Reference proteome</keyword>
<protein>
    <recommendedName>
        <fullName evidence="6">Aprataxin and PNK-like factor</fullName>
    </recommendedName>
</protein>
<dbReference type="Pfam" id="PF00498">
    <property type="entry name" value="FHA"/>
    <property type="match status" value="1"/>
</dbReference>
<feature type="compositionally biased region" description="Polar residues" evidence="1">
    <location>
        <begin position="218"/>
        <end position="238"/>
    </location>
</feature>
<feature type="compositionally biased region" description="Basic and acidic residues" evidence="1">
    <location>
        <begin position="285"/>
        <end position="294"/>
    </location>
</feature>
<feature type="compositionally biased region" description="Basic and acidic residues" evidence="1">
    <location>
        <begin position="203"/>
        <end position="217"/>
    </location>
</feature>
<dbReference type="AlphaFoldDB" id="A0AAV1JN39"/>
<reference evidence="4 5" key="1">
    <citation type="submission" date="2023-11" db="EMBL/GenBank/DDBJ databases">
        <authorList>
            <person name="Okamura Y."/>
        </authorList>
    </citation>
    <scope>NUCLEOTIDE SEQUENCE [LARGE SCALE GENOMIC DNA]</scope>
</reference>
<dbReference type="Proteomes" id="UP001497472">
    <property type="component" value="Unassembled WGS sequence"/>
</dbReference>
<evidence type="ECO:0000313" key="5">
    <source>
        <dbReference type="Proteomes" id="UP001497472"/>
    </source>
</evidence>
<dbReference type="InterPro" id="IPR000253">
    <property type="entry name" value="FHA_dom"/>
</dbReference>
<sequence length="370" mass="41751">MPVRLVRIDSEENIVKKITIPNGTHLLGRGQLLQVFDLRVSRKHTEIEVKQDSVILKSLHHNPTFFIKNGSNKSELLHLDSTVALTNGDKVGLLPKEFWFELIIVNDEVSIPMNGEGDINGNCSDETCVTNDALTDNSNEASASPLCIQSENQESVDQNDPNQMPEDKQADNISPLKRNRSNSTATVKLENDNPTSIQGNNEDVAKRIKMEPDDDNTHVQPDSSTATSSNINQGTQQSVRERCYYGHRCYRRNPQHLVQYSHPKDSDWGSGDKGECPHGATCSKNDQRHWDTHNHPPGTRRLPQLQGKKKRKQLVDTSDTSDDSITQLIVDGKRTRNLKQQDDFKFDESFSDFEPDPFGSDDSDEWEPCF</sequence>
<evidence type="ECO:0000259" key="2">
    <source>
        <dbReference type="Pfam" id="PF00498"/>
    </source>
</evidence>
<feature type="compositionally biased region" description="Polar residues" evidence="1">
    <location>
        <begin position="153"/>
        <end position="162"/>
    </location>
</feature>
<dbReference type="PANTHER" id="PTHR21315">
    <property type="entry name" value="APRATAXIN AND PNK-LIKE FACTOR-RELATED"/>
    <property type="match status" value="1"/>
</dbReference>
<dbReference type="SUPFAM" id="SSF49879">
    <property type="entry name" value="SMAD/FHA domain"/>
    <property type="match status" value="1"/>
</dbReference>